<feature type="compositionally biased region" description="Basic residues" evidence="2">
    <location>
        <begin position="37"/>
        <end position="46"/>
    </location>
</feature>
<evidence type="ECO:0000256" key="2">
    <source>
        <dbReference type="SAM" id="MobiDB-lite"/>
    </source>
</evidence>
<dbReference type="EMBL" id="JAQQBR010002049">
    <property type="protein sequence ID" value="KAK0158037.1"/>
    <property type="molecule type" value="Genomic_DNA"/>
</dbReference>
<feature type="region of interest" description="Disordered" evidence="2">
    <location>
        <begin position="1"/>
        <end position="83"/>
    </location>
</feature>
<feature type="compositionally biased region" description="Basic and acidic residues" evidence="2">
    <location>
        <begin position="9"/>
        <end position="18"/>
    </location>
</feature>
<dbReference type="Proteomes" id="UP001168972">
    <property type="component" value="Unassembled WGS sequence"/>
</dbReference>
<accession>A0AA39C590</accession>
<feature type="coiled-coil region" evidence="1">
    <location>
        <begin position="313"/>
        <end position="361"/>
    </location>
</feature>
<organism evidence="3 4">
    <name type="scientific">Microctonus hyperodae</name>
    <name type="common">Parasitoid wasp</name>
    <dbReference type="NCBI Taxonomy" id="165561"/>
    <lineage>
        <taxon>Eukaryota</taxon>
        <taxon>Metazoa</taxon>
        <taxon>Ecdysozoa</taxon>
        <taxon>Arthropoda</taxon>
        <taxon>Hexapoda</taxon>
        <taxon>Insecta</taxon>
        <taxon>Pterygota</taxon>
        <taxon>Neoptera</taxon>
        <taxon>Endopterygota</taxon>
        <taxon>Hymenoptera</taxon>
        <taxon>Apocrita</taxon>
        <taxon>Ichneumonoidea</taxon>
        <taxon>Braconidae</taxon>
        <taxon>Euphorinae</taxon>
        <taxon>Microctonus</taxon>
    </lineage>
</organism>
<dbReference type="AlphaFoldDB" id="A0AA39C590"/>
<feature type="non-terminal residue" evidence="3">
    <location>
        <position position="745"/>
    </location>
</feature>
<feature type="region of interest" description="Disordered" evidence="2">
    <location>
        <begin position="281"/>
        <end position="304"/>
    </location>
</feature>
<reference evidence="3" key="1">
    <citation type="journal article" date="2023" name="bioRxiv">
        <title>Scaffold-level genome assemblies of two parasitoid biocontrol wasps reveal the parthenogenesis mechanism and an associated novel virus.</title>
        <authorList>
            <person name="Inwood S."/>
            <person name="Skelly J."/>
            <person name="Guhlin J."/>
            <person name="Harrop T."/>
            <person name="Goldson S."/>
            <person name="Dearden P."/>
        </authorList>
    </citation>
    <scope>NUCLEOTIDE SEQUENCE</scope>
    <source>
        <strain evidence="3">Lincoln</strain>
        <tissue evidence="3">Whole body</tissue>
    </source>
</reference>
<name>A0AA39C590_MICHY</name>
<feature type="compositionally biased region" description="Low complexity" evidence="2">
    <location>
        <begin position="21"/>
        <end position="34"/>
    </location>
</feature>
<evidence type="ECO:0000256" key="1">
    <source>
        <dbReference type="SAM" id="Coils"/>
    </source>
</evidence>
<feature type="region of interest" description="Disordered" evidence="2">
    <location>
        <begin position="190"/>
        <end position="213"/>
    </location>
</feature>
<feature type="compositionally biased region" description="Basic and acidic residues" evidence="2">
    <location>
        <begin position="195"/>
        <end position="207"/>
    </location>
</feature>
<proteinExistence type="predicted"/>
<protein>
    <submittedName>
        <fullName evidence="3">Uncharacterized protein</fullName>
    </submittedName>
</protein>
<feature type="region of interest" description="Disordered" evidence="2">
    <location>
        <begin position="375"/>
        <end position="402"/>
    </location>
</feature>
<feature type="compositionally biased region" description="Basic and acidic residues" evidence="2">
    <location>
        <begin position="47"/>
        <end position="57"/>
    </location>
</feature>
<sequence>MGKNSEAGTEEKALRQDNSEGNTSGGSKASSSDSITKRARGRPRKEKKSENAGDLRKFLTNIEGARTNMLRTPEKRSSGTYGWTIPLREKDEVNVTFTKSDFTKDVVDCEPLHITRKNSKKLSTKMNDDNNHHHENKNDSLKETEGNDGVEMEKDEAIIDAEQVLRNVSDYEEGEIHDAEAEEVIHQAAVEESEESHSEGHQNKQDAENMGGNKNKVCDNMGCGWEEKWVKGQIQLSREMQLHIKEKIEDAKNQLRAEWREEICKTLEIREKNIGRVEAGIADTSSSRNARERGSKSSTKDDNRFCEDCSTIKKAMRLEKRAHEEEKQKWELMCAQQRFKIFELERKLEEAQKRINTGMKEMGIEEFNMMDTMQRSSMSRGRGNYDTPQPQLSKPERDREIGRGAEKQNVREIGTGIPMSSIGTGRGRGRGIRKGGIFECCAQQVHIDENGGLIKNGMNPVINRKDNGTSVREGAQSSGGIKRTQEGERIGNPSQPKRLDDAELLKELKERDWRRRNICISMSRDCGHIKMNEALKKIEELTGVKWEECIEKSWEMPNNILRIRMKEMSEKVKLMKIKGNMRGSNIWIDDDLTTREIEIQKWLKKEAEAEEKRGKREASKEVALIQGAERSGDSISEDGADNGDFISVVLWNVAGINSVRETWPFLDRFKIVVLQGTWVEKEREEIVCKSLSKKFIWKMISAKRELNDRMKPKKGRAKGGQIVGVRKDVCKEWAMEEWKYGMIIR</sequence>
<comment type="caution">
    <text evidence="3">The sequence shown here is derived from an EMBL/GenBank/DDBJ whole genome shotgun (WGS) entry which is preliminary data.</text>
</comment>
<feature type="region of interest" description="Disordered" evidence="2">
    <location>
        <begin position="459"/>
        <end position="499"/>
    </location>
</feature>
<evidence type="ECO:0000313" key="4">
    <source>
        <dbReference type="Proteomes" id="UP001168972"/>
    </source>
</evidence>
<keyword evidence="1" id="KW-0175">Coiled coil</keyword>
<reference evidence="3" key="2">
    <citation type="submission" date="2023-03" db="EMBL/GenBank/DDBJ databases">
        <authorList>
            <person name="Inwood S.N."/>
            <person name="Skelly J.G."/>
            <person name="Guhlin J."/>
            <person name="Harrop T.W.R."/>
            <person name="Goldson S.G."/>
            <person name="Dearden P.K."/>
        </authorList>
    </citation>
    <scope>NUCLEOTIDE SEQUENCE</scope>
    <source>
        <strain evidence="3">Lincoln</strain>
        <tissue evidence="3">Whole body</tissue>
    </source>
</reference>
<gene>
    <name evidence="3" type="ORF">PV327_011234</name>
</gene>
<feature type="compositionally biased region" description="Basic and acidic residues" evidence="2">
    <location>
        <begin position="126"/>
        <end position="146"/>
    </location>
</feature>
<feature type="compositionally biased region" description="Basic and acidic residues" evidence="2">
    <location>
        <begin position="289"/>
        <end position="304"/>
    </location>
</feature>
<keyword evidence="4" id="KW-1185">Reference proteome</keyword>
<feature type="region of interest" description="Disordered" evidence="2">
    <location>
        <begin position="118"/>
        <end position="146"/>
    </location>
</feature>
<evidence type="ECO:0000313" key="3">
    <source>
        <dbReference type="EMBL" id="KAK0158037.1"/>
    </source>
</evidence>